<dbReference type="PANTHER" id="PTHR33387">
    <property type="entry name" value="RMLC-LIKE JELLY ROLL FOLD PROTEIN"/>
    <property type="match status" value="1"/>
</dbReference>
<dbReference type="PANTHER" id="PTHR33387:SF3">
    <property type="entry name" value="DUF985 DOMAIN-CONTAINING PROTEIN"/>
    <property type="match status" value="1"/>
</dbReference>
<dbReference type="Pfam" id="PF06172">
    <property type="entry name" value="Cupin_5"/>
    <property type="match status" value="1"/>
</dbReference>
<dbReference type="InterPro" id="IPR014710">
    <property type="entry name" value="RmlC-like_jellyroll"/>
</dbReference>
<dbReference type="InterPro" id="IPR011051">
    <property type="entry name" value="RmlC_Cupin_sf"/>
</dbReference>
<organism evidence="2 3">
    <name type="scientific">Fodinicola feengrottensis</name>
    <dbReference type="NCBI Taxonomy" id="435914"/>
    <lineage>
        <taxon>Bacteria</taxon>
        <taxon>Bacillati</taxon>
        <taxon>Actinomycetota</taxon>
        <taxon>Actinomycetes</taxon>
        <taxon>Mycobacteriales</taxon>
        <taxon>Fodinicola</taxon>
    </lineage>
</organism>
<dbReference type="Gene3D" id="2.60.120.10">
    <property type="entry name" value="Jelly Rolls"/>
    <property type="match status" value="1"/>
</dbReference>
<dbReference type="SUPFAM" id="SSF56399">
    <property type="entry name" value="ADP-ribosylation"/>
    <property type="match status" value="1"/>
</dbReference>
<evidence type="ECO:0000313" key="3">
    <source>
        <dbReference type="Proteomes" id="UP001500618"/>
    </source>
</evidence>
<proteinExistence type="predicted"/>
<feature type="domain" description="DUF985" evidence="1">
    <location>
        <begin position="125"/>
        <end position="261"/>
    </location>
</feature>
<gene>
    <name evidence="2" type="ORF">GCM10009765_30070</name>
</gene>
<evidence type="ECO:0000313" key="2">
    <source>
        <dbReference type="EMBL" id="GAA1678812.1"/>
    </source>
</evidence>
<protein>
    <recommendedName>
        <fullName evidence="1">DUF985 domain-containing protein</fullName>
    </recommendedName>
</protein>
<dbReference type="InterPro" id="IPR009297">
    <property type="entry name" value="DUF952"/>
</dbReference>
<dbReference type="Gene3D" id="3.20.170.20">
    <property type="entry name" value="Protein of unknown function DUF952"/>
    <property type="match status" value="1"/>
</dbReference>
<dbReference type="CDD" id="cd06121">
    <property type="entry name" value="cupin_YML079wp"/>
    <property type="match status" value="1"/>
</dbReference>
<dbReference type="Proteomes" id="UP001500618">
    <property type="component" value="Unassembled WGS sequence"/>
</dbReference>
<dbReference type="EMBL" id="BAAANY010000009">
    <property type="protein sequence ID" value="GAA1678812.1"/>
    <property type="molecule type" value="Genomic_DNA"/>
</dbReference>
<accession>A0ABN2GY83</accession>
<dbReference type="InterPro" id="IPR039935">
    <property type="entry name" value="YML079W-like"/>
</dbReference>
<name>A0ABN2GY83_9ACTN</name>
<comment type="caution">
    <text evidence="2">The sequence shown here is derived from an EMBL/GenBank/DDBJ whole genome shotgun (WGS) entry which is preliminary data.</text>
</comment>
<reference evidence="2 3" key="1">
    <citation type="journal article" date="2019" name="Int. J. Syst. Evol. Microbiol.">
        <title>The Global Catalogue of Microorganisms (GCM) 10K type strain sequencing project: providing services to taxonomists for standard genome sequencing and annotation.</title>
        <authorList>
            <consortium name="The Broad Institute Genomics Platform"/>
            <consortium name="The Broad Institute Genome Sequencing Center for Infectious Disease"/>
            <person name="Wu L."/>
            <person name="Ma J."/>
        </authorList>
    </citation>
    <scope>NUCLEOTIDE SEQUENCE [LARGE SCALE GENOMIC DNA]</scope>
    <source>
        <strain evidence="2 3">JCM 14718</strain>
    </source>
</reference>
<keyword evidence="3" id="KW-1185">Reference proteome</keyword>
<dbReference type="InterPro" id="IPR009327">
    <property type="entry name" value="Cupin_DUF985"/>
</dbReference>
<sequence length="266" mass="29004">MSPDRVIHLLPLRTYRSQAGPITADSLPTQGFVHCSPDERTMLQVANRFYADAAEPMVALVLDTAKISAPVRLEAADPPSPDDTPGLLFPHVYGTIDRDAVVEVRYARRDVTGTYVSLDSRSATAEALDLLPHPEGGWYGETWRTTATYQPDGYPGPRSSATGIYYLLAPGEFSAWHRVRSDEVWLWHLGLPLRLTLGGTDERPAEPESRILGGELVAGQRPQLLVPAGHWQSAEPIEDGTANEVLVSCVVSPGFDFADFSVPDLG</sequence>
<evidence type="ECO:0000259" key="1">
    <source>
        <dbReference type="Pfam" id="PF06172"/>
    </source>
</evidence>
<dbReference type="Pfam" id="PF06108">
    <property type="entry name" value="DUF952"/>
    <property type="match status" value="1"/>
</dbReference>
<dbReference type="SUPFAM" id="SSF51182">
    <property type="entry name" value="RmlC-like cupins"/>
    <property type="match status" value="1"/>
</dbReference>